<organism evidence="2 3">
    <name type="scientific">Kolteria novifilia</name>
    <dbReference type="NCBI Taxonomy" id="2527975"/>
    <lineage>
        <taxon>Bacteria</taxon>
        <taxon>Pseudomonadati</taxon>
        <taxon>Planctomycetota</taxon>
        <taxon>Planctomycetia</taxon>
        <taxon>Kolteriales</taxon>
        <taxon>Kolteriaceae</taxon>
        <taxon>Kolteria</taxon>
    </lineage>
</organism>
<dbReference type="Proteomes" id="UP000317093">
    <property type="component" value="Chromosome"/>
</dbReference>
<dbReference type="OrthoDB" id="9808421at2"/>
<dbReference type="RefSeq" id="WP_145262607.1">
    <property type="nucleotide sequence ID" value="NZ_CP036279.1"/>
</dbReference>
<dbReference type="InterPro" id="IPR003715">
    <property type="entry name" value="Poly_export_N"/>
</dbReference>
<protein>
    <submittedName>
        <fullName evidence="2">Polysaccharide biosynthesis/export protein</fullName>
    </submittedName>
</protein>
<sequence length="248" mass="27786">MASSLQEHPVTTMPTPLMIRQVVLAALTLANAGCASRGVLESSHLRSLTSTKNLRQDPNYRVATGDTLRITPSDGGPCEEVRVRPDGCIELPEGKELRVDNMTTAEICQRLCKEGCPCWGEGRVEVGAFNGQFVYVYGDRDFDEPVPVAYHGRESLVDFLRRVGCRSRKGYRVRVVRPRRSIGEVPYIATVKLDSHLRPLSTERIHVEPGDYVYIEPDRPETASRSRGATFGSLARLRKRHSESYVER</sequence>
<keyword evidence="3" id="KW-1185">Reference proteome</keyword>
<feature type="domain" description="Polysaccharide export protein N-terminal" evidence="1">
    <location>
        <begin position="56"/>
        <end position="111"/>
    </location>
</feature>
<gene>
    <name evidence="2" type="ORF">Pan216_53030</name>
</gene>
<dbReference type="EMBL" id="CP036279">
    <property type="protein sequence ID" value="QDU64413.1"/>
    <property type="molecule type" value="Genomic_DNA"/>
</dbReference>
<evidence type="ECO:0000259" key="1">
    <source>
        <dbReference type="Pfam" id="PF02563"/>
    </source>
</evidence>
<dbReference type="KEGG" id="knv:Pan216_53030"/>
<name>A0A518BBZ1_9BACT</name>
<evidence type="ECO:0000313" key="2">
    <source>
        <dbReference type="EMBL" id="QDU64413.1"/>
    </source>
</evidence>
<proteinExistence type="predicted"/>
<reference evidence="2 3" key="1">
    <citation type="submission" date="2019-02" db="EMBL/GenBank/DDBJ databases">
        <title>Deep-cultivation of Planctomycetes and their phenomic and genomic characterization uncovers novel biology.</title>
        <authorList>
            <person name="Wiegand S."/>
            <person name="Jogler M."/>
            <person name="Boedeker C."/>
            <person name="Pinto D."/>
            <person name="Vollmers J."/>
            <person name="Rivas-Marin E."/>
            <person name="Kohn T."/>
            <person name="Peeters S.H."/>
            <person name="Heuer A."/>
            <person name="Rast P."/>
            <person name="Oberbeckmann S."/>
            <person name="Bunk B."/>
            <person name="Jeske O."/>
            <person name="Meyerdierks A."/>
            <person name="Storesund J.E."/>
            <person name="Kallscheuer N."/>
            <person name="Luecker S."/>
            <person name="Lage O.M."/>
            <person name="Pohl T."/>
            <person name="Merkel B.J."/>
            <person name="Hornburger P."/>
            <person name="Mueller R.-W."/>
            <person name="Bruemmer F."/>
            <person name="Labrenz M."/>
            <person name="Spormann A.M."/>
            <person name="Op den Camp H."/>
            <person name="Overmann J."/>
            <person name="Amann R."/>
            <person name="Jetten M.S.M."/>
            <person name="Mascher T."/>
            <person name="Medema M.H."/>
            <person name="Devos D.P."/>
            <person name="Kaster A.-K."/>
            <person name="Ovreas L."/>
            <person name="Rohde M."/>
            <person name="Galperin M.Y."/>
            <person name="Jogler C."/>
        </authorList>
    </citation>
    <scope>NUCLEOTIDE SEQUENCE [LARGE SCALE GENOMIC DNA]</scope>
    <source>
        <strain evidence="2 3">Pan216</strain>
    </source>
</reference>
<accession>A0A518BBZ1</accession>
<dbReference type="AlphaFoldDB" id="A0A518BBZ1"/>
<dbReference type="Pfam" id="PF02563">
    <property type="entry name" value="Poly_export"/>
    <property type="match status" value="1"/>
</dbReference>
<evidence type="ECO:0000313" key="3">
    <source>
        <dbReference type="Proteomes" id="UP000317093"/>
    </source>
</evidence>